<dbReference type="GO" id="GO:0000166">
    <property type="term" value="F:nucleotide binding"/>
    <property type="evidence" value="ECO:0007669"/>
    <property type="project" value="InterPro"/>
</dbReference>
<dbReference type="OrthoDB" id="9776544at2"/>
<evidence type="ECO:0000256" key="1">
    <source>
        <dbReference type="ARBA" id="ARBA00023002"/>
    </source>
</evidence>
<gene>
    <name evidence="5" type="ORF">PA27867_3358</name>
</gene>
<dbReference type="Pfam" id="PF01408">
    <property type="entry name" value="GFO_IDH_MocA"/>
    <property type="match status" value="1"/>
</dbReference>
<evidence type="ECO:0000259" key="4">
    <source>
        <dbReference type="Pfam" id="PF22725"/>
    </source>
</evidence>
<sequence length="368" mass="38098">MSRTGRVGVGVIGAGVISGTYLENMTAFADLDVLFVADLDLARAQAQAEAYGVPGHGSVDELLARDDIEIVVNLTIPAVHTEVGQRIIAAGKHVWSEKPLALDHESGAALLDAADAAGLRVACAPDTVLGAGIQTAMRAIARGDIGEPLTATTMFHVPGPDAWHPNPEFLFAYGAGPLFDMGPYYVTTLVHAFGSASRVGAVSSKSSAVRTIGSGPRAGTEFPVEVPTHHAAVLSFESGQSAQSTFSFQNALPRMGFVEISGTDGTIVLPDPNTFEGESTLWRFGQEEPSTIAPVGSTYGRGSGVLDLARSIRAGAPERASGAIAAHVLDVLLAVSEAAETGSMVDVTSRITKPTPLAEDWDPAAATL</sequence>
<proteinExistence type="predicted"/>
<dbReference type="KEGG" id="cart:PA27867_3358"/>
<dbReference type="Gene3D" id="3.40.50.720">
    <property type="entry name" value="NAD(P)-binding Rossmann-like Domain"/>
    <property type="match status" value="1"/>
</dbReference>
<dbReference type="PANTHER" id="PTHR43818">
    <property type="entry name" value="BCDNA.GH03377"/>
    <property type="match status" value="1"/>
</dbReference>
<evidence type="ECO:0000259" key="3">
    <source>
        <dbReference type="Pfam" id="PF01408"/>
    </source>
</evidence>
<dbReference type="InterPro" id="IPR050463">
    <property type="entry name" value="Gfo/Idh/MocA_oxidrdct_glycsds"/>
</dbReference>
<dbReference type="PATRIC" id="fig|670052.7.peg.3456"/>
<reference evidence="5 6" key="1">
    <citation type="submission" date="2016-06" db="EMBL/GenBank/DDBJ databases">
        <title>Genome sequencing of Cryobacterium arcticum PAMC 27867.</title>
        <authorList>
            <person name="Lee J."/>
            <person name="Kim O.-S."/>
        </authorList>
    </citation>
    <scope>NUCLEOTIDE SEQUENCE [LARGE SCALE GENOMIC DNA]</scope>
    <source>
        <strain evidence="5 6">PAMC 27867</strain>
    </source>
</reference>
<name>A0A1B1BNQ6_9MICO</name>
<dbReference type="InterPro" id="IPR000683">
    <property type="entry name" value="Gfo/Idh/MocA-like_OxRdtase_N"/>
</dbReference>
<protein>
    <submittedName>
        <fullName evidence="5">Oxidoreductase</fullName>
    </submittedName>
</protein>
<dbReference type="Gene3D" id="3.30.360.10">
    <property type="entry name" value="Dihydrodipicolinate Reductase, domain 2"/>
    <property type="match status" value="1"/>
</dbReference>
<dbReference type="SUPFAM" id="SSF51735">
    <property type="entry name" value="NAD(P)-binding Rossmann-fold domains"/>
    <property type="match status" value="1"/>
</dbReference>
<evidence type="ECO:0000256" key="2">
    <source>
        <dbReference type="ARBA" id="ARBA00023027"/>
    </source>
</evidence>
<feature type="domain" description="GFO/IDH/MocA-like oxidoreductase" evidence="4">
    <location>
        <begin position="133"/>
        <end position="268"/>
    </location>
</feature>
<dbReference type="PANTHER" id="PTHR43818:SF11">
    <property type="entry name" value="BCDNA.GH03377"/>
    <property type="match status" value="1"/>
</dbReference>
<dbReference type="EMBL" id="CP016282">
    <property type="protein sequence ID" value="ANP74287.1"/>
    <property type="molecule type" value="Genomic_DNA"/>
</dbReference>
<keyword evidence="1" id="KW-0560">Oxidoreductase</keyword>
<dbReference type="GO" id="GO:0016491">
    <property type="term" value="F:oxidoreductase activity"/>
    <property type="evidence" value="ECO:0007669"/>
    <property type="project" value="UniProtKB-KW"/>
</dbReference>
<keyword evidence="6" id="KW-1185">Reference proteome</keyword>
<keyword evidence="2" id="KW-0520">NAD</keyword>
<dbReference type="STRING" id="670052.PA27867_3358"/>
<evidence type="ECO:0000313" key="6">
    <source>
        <dbReference type="Proteomes" id="UP000092582"/>
    </source>
</evidence>
<dbReference type="InterPro" id="IPR055170">
    <property type="entry name" value="GFO_IDH_MocA-like_dom"/>
</dbReference>
<evidence type="ECO:0000313" key="5">
    <source>
        <dbReference type="EMBL" id="ANP74287.1"/>
    </source>
</evidence>
<dbReference type="RefSeq" id="WP_066598234.1">
    <property type="nucleotide sequence ID" value="NZ_CP016282.1"/>
</dbReference>
<dbReference type="InterPro" id="IPR036291">
    <property type="entry name" value="NAD(P)-bd_dom_sf"/>
</dbReference>
<dbReference type="SUPFAM" id="SSF55347">
    <property type="entry name" value="Glyceraldehyde-3-phosphate dehydrogenase-like, C-terminal domain"/>
    <property type="match status" value="1"/>
</dbReference>
<dbReference type="AlphaFoldDB" id="A0A1B1BNQ6"/>
<feature type="domain" description="Gfo/Idh/MocA-like oxidoreductase N-terminal" evidence="3">
    <location>
        <begin position="8"/>
        <end position="122"/>
    </location>
</feature>
<accession>A0A1B1BNQ6</accession>
<organism evidence="5 6">
    <name type="scientific">Cryobacterium arcticum</name>
    <dbReference type="NCBI Taxonomy" id="670052"/>
    <lineage>
        <taxon>Bacteria</taxon>
        <taxon>Bacillati</taxon>
        <taxon>Actinomycetota</taxon>
        <taxon>Actinomycetes</taxon>
        <taxon>Micrococcales</taxon>
        <taxon>Microbacteriaceae</taxon>
        <taxon>Cryobacterium</taxon>
    </lineage>
</organism>
<dbReference type="Pfam" id="PF22725">
    <property type="entry name" value="GFO_IDH_MocA_C3"/>
    <property type="match status" value="1"/>
</dbReference>
<dbReference type="Proteomes" id="UP000092582">
    <property type="component" value="Chromosome 1"/>
</dbReference>